<dbReference type="PANTHER" id="PTHR47053:SF1">
    <property type="entry name" value="MUREIN DD-ENDOPEPTIDASE MEPH-RELATED"/>
    <property type="match status" value="1"/>
</dbReference>
<dbReference type="Pfam" id="PF00877">
    <property type="entry name" value="NLPC_P60"/>
    <property type="match status" value="1"/>
</dbReference>
<feature type="signal peptide" evidence="7">
    <location>
        <begin position="1"/>
        <end position="23"/>
    </location>
</feature>
<dbReference type="EMBL" id="QENZ01000003">
    <property type="protein sequence ID" value="PVX52633.1"/>
    <property type="molecule type" value="Genomic_DNA"/>
</dbReference>
<keyword evidence="3 7" id="KW-0732">Signal</keyword>
<dbReference type="Gene3D" id="3.90.1720.10">
    <property type="entry name" value="endopeptidase domain like (from Nostoc punctiforme)"/>
    <property type="match status" value="1"/>
</dbReference>
<dbReference type="OrthoDB" id="9807055at2"/>
<proteinExistence type="inferred from homology"/>
<dbReference type="InterPro" id="IPR051202">
    <property type="entry name" value="Peptidase_C40"/>
</dbReference>
<accession>A0A7L4US85</accession>
<dbReference type="PROSITE" id="PS51935">
    <property type="entry name" value="NLPC_P60"/>
    <property type="match status" value="1"/>
</dbReference>
<evidence type="ECO:0000259" key="9">
    <source>
        <dbReference type="PROSITE" id="PS51935"/>
    </source>
</evidence>
<keyword evidence="4" id="KW-0677">Repeat</keyword>
<dbReference type="RefSeq" id="WP_116496159.1">
    <property type="nucleotide sequence ID" value="NZ_QENZ01000003.1"/>
</dbReference>
<evidence type="ECO:0000256" key="5">
    <source>
        <dbReference type="ARBA" id="ARBA00022801"/>
    </source>
</evidence>
<dbReference type="SUPFAM" id="SSF54106">
    <property type="entry name" value="LysM domain"/>
    <property type="match status" value="1"/>
</dbReference>
<evidence type="ECO:0000259" key="8">
    <source>
        <dbReference type="PROSITE" id="PS51782"/>
    </source>
</evidence>
<dbReference type="InterPro" id="IPR018392">
    <property type="entry name" value="LysM"/>
</dbReference>
<dbReference type="AlphaFoldDB" id="A0A7L4US85"/>
<dbReference type="Pfam" id="PF01476">
    <property type="entry name" value="LysM"/>
    <property type="match status" value="1"/>
</dbReference>
<dbReference type="SUPFAM" id="SSF54001">
    <property type="entry name" value="Cysteine proteinases"/>
    <property type="match status" value="1"/>
</dbReference>
<evidence type="ECO:0000256" key="3">
    <source>
        <dbReference type="ARBA" id="ARBA00022729"/>
    </source>
</evidence>
<evidence type="ECO:0000256" key="7">
    <source>
        <dbReference type="SAM" id="SignalP"/>
    </source>
</evidence>
<dbReference type="SMART" id="SM00257">
    <property type="entry name" value="LysM"/>
    <property type="match status" value="1"/>
</dbReference>
<feature type="chain" id="PRO_5029865349" evidence="7">
    <location>
        <begin position="24"/>
        <end position="231"/>
    </location>
</feature>
<dbReference type="PROSITE" id="PS51782">
    <property type="entry name" value="LYSM"/>
    <property type="match status" value="1"/>
</dbReference>
<gene>
    <name evidence="10" type="ORF">C7377_0962</name>
</gene>
<keyword evidence="11" id="KW-1185">Reference proteome</keyword>
<keyword evidence="6" id="KW-0788">Thiol protease</keyword>
<evidence type="ECO:0000256" key="1">
    <source>
        <dbReference type="ARBA" id="ARBA00007074"/>
    </source>
</evidence>
<comment type="caution">
    <text evidence="10">The sequence shown here is derived from an EMBL/GenBank/DDBJ whole genome shotgun (WGS) entry which is preliminary data.</text>
</comment>
<evidence type="ECO:0000313" key="10">
    <source>
        <dbReference type="EMBL" id="PVX52633.1"/>
    </source>
</evidence>
<evidence type="ECO:0000256" key="4">
    <source>
        <dbReference type="ARBA" id="ARBA00022737"/>
    </source>
</evidence>
<dbReference type="PROSITE" id="PS51257">
    <property type="entry name" value="PROKAR_LIPOPROTEIN"/>
    <property type="match status" value="1"/>
</dbReference>
<dbReference type="InterPro" id="IPR000064">
    <property type="entry name" value="NLP_P60_dom"/>
</dbReference>
<dbReference type="Gene3D" id="3.10.350.10">
    <property type="entry name" value="LysM domain"/>
    <property type="match status" value="1"/>
</dbReference>
<dbReference type="InterPro" id="IPR038765">
    <property type="entry name" value="Papain-like_cys_pep_sf"/>
</dbReference>
<reference evidence="10 11" key="1">
    <citation type="submission" date="2018-05" db="EMBL/GenBank/DDBJ databases">
        <title>Genomic Encyclopedia of Type Strains, Phase IV (KMG-IV): sequencing the most valuable type-strain genomes for metagenomic binning, comparative biology and taxonomic classification.</title>
        <authorList>
            <person name="Goeker M."/>
        </authorList>
    </citation>
    <scope>NUCLEOTIDE SEQUENCE [LARGE SCALE GENOMIC DNA]</scope>
    <source>
        <strain evidence="10 11">DSM 28579</strain>
    </source>
</reference>
<feature type="domain" description="LysM" evidence="8">
    <location>
        <begin position="184"/>
        <end position="227"/>
    </location>
</feature>
<comment type="similarity">
    <text evidence="1">Belongs to the peptidase C40 family.</text>
</comment>
<dbReference type="Proteomes" id="UP000251835">
    <property type="component" value="Unassembled WGS sequence"/>
</dbReference>
<keyword evidence="5 10" id="KW-0378">Hydrolase</keyword>
<dbReference type="GO" id="GO:0006508">
    <property type="term" value="P:proteolysis"/>
    <property type="evidence" value="ECO:0007669"/>
    <property type="project" value="UniProtKB-KW"/>
</dbReference>
<evidence type="ECO:0000256" key="6">
    <source>
        <dbReference type="ARBA" id="ARBA00022807"/>
    </source>
</evidence>
<organism evidence="10 11">
    <name type="scientific">Balneicella halophila</name>
    <dbReference type="NCBI Taxonomy" id="1537566"/>
    <lineage>
        <taxon>Bacteria</taxon>
        <taxon>Pseudomonadati</taxon>
        <taxon>Bacteroidota</taxon>
        <taxon>Bacteroidia</taxon>
        <taxon>Bacteroidales</taxon>
        <taxon>Balneicellaceae</taxon>
        <taxon>Balneicella</taxon>
    </lineage>
</organism>
<sequence length="231" mass="25894">MRIRFAVLFLALFIYACSSTKNAPIATTSKGLSPKQATIVNYGMSYLNTPYEYAGKGPSSFDCSGFTSFVFHKVGYKLPSSSRGQASEYPKVRKRQLAVGDLVFFEGRRRNGRVGHVGIVTEVKKDGSFDFVHASVRKGVTISSSSDDYYAKRYLKAGRVLQHKDLAYNIRSNTNRATSQPEVITYIVKKGDSLYKIARKHNCTLSELREWNPGVKTLIRVGDKLQIYTHP</sequence>
<dbReference type="PANTHER" id="PTHR47053">
    <property type="entry name" value="MUREIN DD-ENDOPEPTIDASE MEPH-RELATED"/>
    <property type="match status" value="1"/>
</dbReference>
<keyword evidence="2" id="KW-0645">Protease</keyword>
<evidence type="ECO:0000313" key="11">
    <source>
        <dbReference type="Proteomes" id="UP000251835"/>
    </source>
</evidence>
<dbReference type="CDD" id="cd00118">
    <property type="entry name" value="LysM"/>
    <property type="match status" value="1"/>
</dbReference>
<dbReference type="InterPro" id="IPR036779">
    <property type="entry name" value="LysM_dom_sf"/>
</dbReference>
<evidence type="ECO:0000256" key="2">
    <source>
        <dbReference type="ARBA" id="ARBA00022670"/>
    </source>
</evidence>
<dbReference type="GO" id="GO:0008234">
    <property type="term" value="F:cysteine-type peptidase activity"/>
    <property type="evidence" value="ECO:0007669"/>
    <property type="project" value="UniProtKB-KW"/>
</dbReference>
<name>A0A7L4US85_BALHA</name>
<protein>
    <submittedName>
        <fullName evidence="10">Cell wall-associated NlpC family hydrolase</fullName>
    </submittedName>
</protein>
<feature type="domain" description="NlpC/P60" evidence="9">
    <location>
        <begin position="33"/>
        <end position="161"/>
    </location>
</feature>